<evidence type="ECO:0000256" key="4">
    <source>
        <dbReference type="ARBA" id="ARBA00011503"/>
    </source>
</evidence>
<dbReference type="Pfam" id="PF17837">
    <property type="entry name" value="4PPT_N"/>
    <property type="match status" value="1"/>
</dbReference>
<keyword evidence="17" id="KW-1185">Reference proteome</keyword>
<evidence type="ECO:0000256" key="9">
    <source>
        <dbReference type="ARBA" id="ARBA00031996"/>
    </source>
</evidence>
<dbReference type="GO" id="GO:0009366">
    <property type="term" value="C:enterobactin synthetase complex"/>
    <property type="evidence" value="ECO:0007669"/>
    <property type="project" value="InterPro"/>
</dbReference>
<feature type="binding site" evidence="12">
    <location>
        <position position="170"/>
    </location>
    <ligand>
        <name>CoA</name>
        <dbReference type="ChEBI" id="CHEBI:57287"/>
    </ligand>
</feature>
<evidence type="ECO:0000256" key="5">
    <source>
        <dbReference type="ARBA" id="ARBA00019087"/>
    </source>
</evidence>
<dbReference type="Proteomes" id="UP000481417">
    <property type="component" value="Unassembled WGS sequence"/>
</dbReference>
<dbReference type="GO" id="GO:0005886">
    <property type="term" value="C:plasma membrane"/>
    <property type="evidence" value="ECO:0007669"/>
    <property type="project" value="TreeGrafter"/>
</dbReference>
<reference evidence="16 17" key="1">
    <citation type="submission" date="2019-11" db="EMBL/GenBank/DDBJ databases">
        <authorList>
            <person name="Lang L."/>
        </authorList>
    </citation>
    <scope>NUCLEOTIDE SEQUENCE [LARGE SCALE GENOMIC DNA]</scope>
    <source>
        <strain evidence="16 17">YIM 132242</strain>
    </source>
</reference>
<evidence type="ECO:0000256" key="13">
    <source>
        <dbReference type="PIRSR" id="PIRSR603542-2"/>
    </source>
</evidence>
<dbReference type="PANTHER" id="PTHR38096">
    <property type="entry name" value="ENTEROBACTIN SYNTHASE COMPONENT D"/>
    <property type="match status" value="1"/>
</dbReference>
<evidence type="ECO:0000256" key="11">
    <source>
        <dbReference type="ARBA" id="ARBA00049191"/>
    </source>
</evidence>
<dbReference type="InterPro" id="IPR037143">
    <property type="entry name" value="4-PPantetheinyl_Trfase_dom_sf"/>
</dbReference>
<feature type="binding site" evidence="12">
    <location>
        <position position="59"/>
    </location>
    <ligand>
        <name>CoA</name>
        <dbReference type="ChEBI" id="CHEBI:57287"/>
    </ligand>
</feature>
<dbReference type="InterPro" id="IPR041354">
    <property type="entry name" value="4PPT_N"/>
</dbReference>
<organism evidence="16 17">
    <name type="scientific">Paracoccus lichenicola</name>
    <dbReference type="NCBI Taxonomy" id="2665644"/>
    <lineage>
        <taxon>Bacteria</taxon>
        <taxon>Pseudomonadati</taxon>
        <taxon>Pseudomonadota</taxon>
        <taxon>Alphaproteobacteria</taxon>
        <taxon>Rhodobacterales</taxon>
        <taxon>Paracoccaceae</taxon>
        <taxon>Paracoccus</taxon>
    </lineage>
</organism>
<keyword evidence="13" id="KW-0460">Magnesium</keyword>
<proteinExistence type="inferred from homology"/>
<feature type="domain" description="4'-phosphopantetheinyl transferase" evidence="14">
    <location>
        <begin position="125"/>
        <end position="195"/>
    </location>
</feature>
<dbReference type="GO" id="GO:0008897">
    <property type="term" value="F:holo-[acyl-carrier-protein] synthase activity"/>
    <property type="evidence" value="ECO:0007669"/>
    <property type="project" value="InterPro"/>
</dbReference>
<sequence>MRITAAAGEVCLAGQAADALARASQAIPLPPGARLAFVPVEPADPDRLPQAARTWAARRRNGFAAGRRAAAGALGAAGCRGDTVPGIGPDGLPAWPPGWFGSISHAETVATAIAVPVRGGEVPVLGIDLEPLIDPDTAADIAATIMPETLPGASGLPLAEEITRAFSAKEALYKALFPHTRRFRGFEAARVRWPASFRPGSPGVELTLAEDWGGEWRAGTRLAAFQAVAAGHVLTVVWRGTP</sequence>
<dbReference type="InterPro" id="IPR008278">
    <property type="entry name" value="4-PPantetheinyl_Trfase_dom"/>
</dbReference>
<comment type="pathway">
    <text evidence="2">Siderophore biosynthesis; enterobactin biosynthesis.</text>
</comment>
<evidence type="ECO:0000256" key="8">
    <source>
        <dbReference type="ARBA" id="ARBA00029894"/>
    </source>
</evidence>
<feature type="binding site" evidence="12">
    <location>
        <position position="174"/>
    </location>
    <ligand>
        <name>CoA</name>
        <dbReference type="ChEBI" id="CHEBI:57287"/>
    </ligand>
</feature>
<evidence type="ECO:0000256" key="6">
    <source>
        <dbReference type="ARBA" id="ARBA00022679"/>
    </source>
</evidence>
<dbReference type="Pfam" id="PF01648">
    <property type="entry name" value="ACPS"/>
    <property type="match status" value="1"/>
</dbReference>
<dbReference type="PANTHER" id="PTHR38096:SF1">
    <property type="entry name" value="ENTEROBACTIN SYNTHASE COMPONENT D"/>
    <property type="match status" value="1"/>
</dbReference>
<keyword evidence="6 16" id="KW-0808">Transferase</keyword>
<feature type="binding site" evidence="12">
    <location>
        <begin position="104"/>
        <end position="105"/>
    </location>
    <ligand>
        <name>CoA</name>
        <dbReference type="ChEBI" id="CHEBI:57287"/>
    </ligand>
</feature>
<comment type="subunit">
    <text evidence="4">EntB, EntD, EntE, and EntF form a multienzyme complex called enterobactin synthase.</text>
</comment>
<comment type="cofactor">
    <cofactor evidence="13">
        <name>Mg(2+)</name>
        <dbReference type="ChEBI" id="CHEBI:18420"/>
    </cofactor>
</comment>
<dbReference type="RefSeq" id="WP_154765581.1">
    <property type="nucleotide sequence ID" value="NZ_WMBT01000010.1"/>
</dbReference>
<evidence type="ECO:0000256" key="10">
    <source>
        <dbReference type="ARBA" id="ARBA00049176"/>
    </source>
</evidence>
<dbReference type="GO" id="GO:0000287">
    <property type="term" value="F:magnesium ion binding"/>
    <property type="evidence" value="ECO:0007669"/>
    <property type="project" value="InterPro"/>
</dbReference>
<evidence type="ECO:0000256" key="3">
    <source>
        <dbReference type="ARBA" id="ARBA00008342"/>
    </source>
</evidence>
<protein>
    <recommendedName>
        <fullName evidence="5">Enterobactin synthase component D</fullName>
    </recommendedName>
    <alternativeName>
        <fullName evidence="8">4'-phosphopantetheinyl transferase EntD</fullName>
    </alternativeName>
    <alternativeName>
        <fullName evidence="9">Enterochelin synthase D</fullName>
    </alternativeName>
</protein>
<feature type="binding site" evidence="13">
    <location>
        <position position="130"/>
    </location>
    <ligand>
        <name>Mg(2+)</name>
        <dbReference type="ChEBI" id="CHEBI:18420"/>
    </ligand>
</feature>
<dbReference type="GO" id="GO:0009239">
    <property type="term" value="P:enterobactin biosynthetic process"/>
    <property type="evidence" value="ECO:0007669"/>
    <property type="project" value="UniProtKB-UniPathway"/>
</dbReference>
<comment type="similarity">
    <text evidence="3">Belongs to the P-Pant transferase superfamily. EntD family.</text>
</comment>
<comment type="function">
    <text evidence="1">Involved in the biosynthesis of the siderophore enterobactin (enterochelin), which is a macrocyclic trimeric lactone of N-(2,3-dihydroxybenzoyl)-serine. The serine trilactone serves as a scaffolding for the three catechol functionalities that provide hexadentate coordination for the tightly ligated iron(2+) atoms. Plays an essential role in the assembly of the enterobactin by catalyzing the transfer of the 4'-phosphopantetheine (Ppant) moiety from coenzyme A to the apo-domains of both EntB (ArCP domain) and EntF (PCP domain) to yield their holo-forms which make them competent for the activation of 2,3-dihydroxybenzoate (DHB) and L-serine, respectively.</text>
</comment>
<dbReference type="UniPathway" id="UPA00017"/>
<feature type="binding site" evidence="12">
    <location>
        <position position="128"/>
    </location>
    <ligand>
        <name>CoA</name>
        <dbReference type="ChEBI" id="CHEBI:57287"/>
    </ligand>
</feature>
<dbReference type="PRINTS" id="PR01399">
    <property type="entry name" value="ENTSNTHTASED"/>
</dbReference>
<comment type="catalytic activity">
    <reaction evidence="11">
        <text>apo-[peptidyl-carrier protein] + CoA = holo-[peptidyl-carrier protein] + adenosine 3',5'-bisphosphate + H(+)</text>
        <dbReference type="Rhea" id="RHEA:46228"/>
        <dbReference type="Rhea" id="RHEA-COMP:11479"/>
        <dbReference type="Rhea" id="RHEA-COMP:11480"/>
        <dbReference type="ChEBI" id="CHEBI:15378"/>
        <dbReference type="ChEBI" id="CHEBI:29999"/>
        <dbReference type="ChEBI" id="CHEBI:57287"/>
        <dbReference type="ChEBI" id="CHEBI:58343"/>
        <dbReference type="ChEBI" id="CHEBI:64479"/>
    </reaction>
</comment>
<evidence type="ECO:0000259" key="15">
    <source>
        <dbReference type="Pfam" id="PF17837"/>
    </source>
</evidence>
<evidence type="ECO:0000256" key="2">
    <source>
        <dbReference type="ARBA" id="ARBA00004993"/>
    </source>
</evidence>
<evidence type="ECO:0000313" key="17">
    <source>
        <dbReference type="Proteomes" id="UP000481417"/>
    </source>
</evidence>
<name>A0A6L6HQT4_9RHOB</name>
<dbReference type="InterPro" id="IPR003542">
    <property type="entry name" value="Enbac_synth_compD-like"/>
</dbReference>
<feature type="binding site" evidence="12">
    <location>
        <position position="67"/>
    </location>
    <ligand>
        <name>CoA</name>
        <dbReference type="ChEBI" id="CHEBI:57287"/>
    </ligand>
</feature>
<evidence type="ECO:0000256" key="7">
    <source>
        <dbReference type="ARBA" id="ARBA00023191"/>
    </source>
</evidence>
<evidence type="ECO:0000259" key="14">
    <source>
        <dbReference type="Pfam" id="PF01648"/>
    </source>
</evidence>
<dbReference type="SUPFAM" id="SSF56214">
    <property type="entry name" value="4'-phosphopantetheinyl transferase"/>
    <property type="match status" value="1"/>
</dbReference>
<feature type="binding site" evidence="13">
    <location>
        <position position="128"/>
    </location>
    <ligand>
        <name>Mg(2+)</name>
        <dbReference type="ChEBI" id="CHEBI:18420"/>
    </ligand>
</feature>
<keyword evidence="7" id="KW-0259">Enterobactin biosynthesis</keyword>
<dbReference type="EMBL" id="WMBT01000010">
    <property type="protein sequence ID" value="MTE01507.1"/>
    <property type="molecule type" value="Genomic_DNA"/>
</dbReference>
<evidence type="ECO:0000256" key="1">
    <source>
        <dbReference type="ARBA" id="ARBA00003937"/>
    </source>
</evidence>
<comment type="caution">
    <text evidence="16">The sequence shown here is derived from an EMBL/GenBank/DDBJ whole genome shotgun (WGS) entry which is preliminary data.</text>
</comment>
<feature type="domain" description="4'-phosphopantetheinyl transferase N-terminal" evidence="15">
    <location>
        <begin position="54"/>
        <end position="114"/>
    </location>
</feature>
<evidence type="ECO:0000313" key="16">
    <source>
        <dbReference type="EMBL" id="MTE01507.1"/>
    </source>
</evidence>
<dbReference type="AlphaFoldDB" id="A0A6L6HQT4"/>
<evidence type="ECO:0000256" key="12">
    <source>
        <dbReference type="PIRSR" id="PIRSR603542-1"/>
    </source>
</evidence>
<gene>
    <name evidence="16" type="ORF">GIY56_14555</name>
</gene>
<accession>A0A6L6HQT4</accession>
<comment type="catalytic activity">
    <reaction evidence="10">
        <text>apo-[aryl-carrier protein] + CoA = holo-[aryl-carrier protein] + adenosine 3',5'-bisphosphate + H(+)</text>
        <dbReference type="Rhea" id="RHEA:48404"/>
        <dbReference type="Rhea" id="RHEA-COMP:15903"/>
        <dbReference type="Rhea" id="RHEA-COMP:17557"/>
        <dbReference type="ChEBI" id="CHEBI:15378"/>
        <dbReference type="ChEBI" id="CHEBI:29999"/>
        <dbReference type="ChEBI" id="CHEBI:57287"/>
        <dbReference type="ChEBI" id="CHEBI:58343"/>
        <dbReference type="ChEBI" id="CHEBI:64479"/>
    </reaction>
</comment>
<keyword evidence="13" id="KW-0479">Metal-binding</keyword>